<name>A0AAU8FNV0_9BACT</name>
<proteinExistence type="predicted"/>
<feature type="compositionally biased region" description="Basic and acidic residues" evidence="2">
    <location>
        <begin position="93"/>
        <end position="105"/>
    </location>
</feature>
<dbReference type="AlphaFoldDB" id="A0AAU8FNV0"/>
<evidence type="ECO:0000313" key="3">
    <source>
        <dbReference type="EMBL" id="XCH26221.1"/>
    </source>
</evidence>
<protein>
    <submittedName>
        <fullName evidence="3">FG-GAP repeat protein</fullName>
    </submittedName>
</protein>
<dbReference type="InterPro" id="IPR013517">
    <property type="entry name" value="FG-GAP"/>
</dbReference>
<evidence type="ECO:0000256" key="1">
    <source>
        <dbReference type="ARBA" id="ARBA00022729"/>
    </source>
</evidence>
<dbReference type="Pfam" id="PF01839">
    <property type="entry name" value="FG-GAP"/>
    <property type="match status" value="1"/>
</dbReference>
<accession>A0AAU8FNV0</accession>
<dbReference type="EMBL" id="CP159289">
    <property type="protein sequence ID" value="XCH26221.1"/>
    <property type="molecule type" value="Genomic_DNA"/>
</dbReference>
<organism evidence="3">
    <name type="scientific">Dyadobacter sp. 676</name>
    <dbReference type="NCBI Taxonomy" id="3088362"/>
    <lineage>
        <taxon>Bacteria</taxon>
        <taxon>Pseudomonadati</taxon>
        <taxon>Bacteroidota</taxon>
        <taxon>Cytophagia</taxon>
        <taxon>Cytophagales</taxon>
        <taxon>Spirosomataceae</taxon>
        <taxon>Dyadobacter</taxon>
    </lineage>
</organism>
<dbReference type="RefSeq" id="WP_353721515.1">
    <property type="nucleotide sequence ID" value="NZ_CP159289.1"/>
</dbReference>
<evidence type="ECO:0000256" key="2">
    <source>
        <dbReference type="SAM" id="MobiDB-lite"/>
    </source>
</evidence>
<sequence>MNQKGLCFYLPAISLLTLPFTDVSAQHTLFRLLDAKQTGIDFVNPISETENQNVMSYEYYYNGGGVAVGDINNDGFDDLFFYVQYGFQQTLPEPRRERRKDEVQRHYVVGRKGTGRT</sequence>
<reference evidence="3" key="1">
    <citation type="submission" date="2024-06" db="EMBL/GenBank/DDBJ databases">
        <title>Sequencing and assembly of the genome of Dyadobacter sp. strain 676, a symbiont of Cyamopsis tetragonoloba.</title>
        <authorList>
            <person name="Guro P."/>
            <person name="Sazanova A."/>
            <person name="Kuznetsova I."/>
            <person name="Belimov A."/>
            <person name="Safronova V."/>
        </authorList>
    </citation>
    <scope>NUCLEOTIDE SEQUENCE</scope>
    <source>
        <strain evidence="3">676</strain>
    </source>
</reference>
<dbReference type="InterPro" id="IPR028994">
    <property type="entry name" value="Integrin_alpha_N"/>
</dbReference>
<keyword evidence="1" id="KW-0732">Signal</keyword>
<gene>
    <name evidence="3" type="ORF">ABV298_07420</name>
</gene>
<feature type="region of interest" description="Disordered" evidence="2">
    <location>
        <begin position="93"/>
        <end position="117"/>
    </location>
</feature>
<dbReference type="SUPFAM" id="SSF69318">
    <property type="entry name" value="Integrin alpha N-terminal domain"/>
    <property type="match status" value="1"/>
</dbReference>